<comment type="caution">
    <text evidence="2">The sequence shown here is derived from an EMBL/GenBank/DDBJ whole genome shotgun (WGS) entry which is preliminary data.</text>
</comment>
<proteinExistence type="predicted"/>
<dbReference type="InterPro" id="IPR011989">
    <property type="entry name" value="ARM-like"/>
</dbReference>
<dbReference type="Proteomes" id="UP001189429">
    <property type="component" value="Unassembled WGS sequence"/>
</dbReference>
<protein>
    <recommendedName>
        <fullName evidence="4">HEAT repeat-containing protein 1</fullName>
    </recommendedName>
</protein>
<gene>
    <name evidence="2" type="ORF">PCOR1329_LOCUS26299</name>
</gene>
<accession>A0ABN9S3X3</accession>
<organism evidence="2 3">
    <name type="scientific">Prorocentrum cordatum</name>
    <dbReference type="NCBI Taxonomy" id="2364126"/>
    <lineage>
        <taxon>Eukaryota</taxon>
        <taxon>Sar</taxon>
        <taxon>Alveolata</taxon>
        <taxon>Dinophyceae</taxon>
        <taxon>Prorocentrales</taxon>
        <taxon>Prorocentraceae</taxon>
        <taxon>Prorocentrum</taxon>
    </lineage>
</organism>
<evidence type="ECO:0000313" key="3">
    <source>
        <dbReference type="Proteomes" id="UP001189429"/>
    </source>
</evidence>
<evidence type="ECO:0000313" key="2">
    <source>
        <dbReference type="EMBL" id="CAK0826466.1"/>
    </source>
</evidence>
<feature type="non-terminal residue" evidence="2">
    <location>
        <position position="1"/>
    </location>
</feature>
<name>A0ABN9S3X3_9DINO</name>
<evidence type="ECO:0008006" key="4">
    <source>
        <dbReference type="Google" id="ProtNLM"/>
    </source>
</evidence>
<sequence length="265" mass="27678">DVVGRFFEFLEQLVGCERASYRTLAVEVSSLMLERGSALVAGNAQERAELDGWLLGLLVRHCADAAPGVRCRALGGVAAALEVLPAYPEGLGVLRASLAPPARAGRLDLPGLFRAAATDEKAWVRRAALGLLEKWLRAPALARGPGHAEGLPLELLGHLANDDSVLVRRAAVSGLSALLRAGASPEACRLWAEGVLPLAADPEASVVERALEEIDAAVLAPLAQLGEGGGEGGEVTPRLPPVLQALDADLTEHLQRAVQSCAARK</sequence>
<dbReference type="EMBL" id="CAUYUJ010009332">
    <property type="protein sequence ID" value="CAK0826466.1"/>
    <property type="molecule type" value="Genomic_DNA"/>
</dbReference>
<dbReference type="PANTHER" id="PTHR14222">
    <property type="entry name" value="CONDENSIN"/>
    <property type="match status" value="1"/>
</dbReference>
<keyword evidence="1" id="KW-0226">DNA condensation</keyword>
<dbReference type="SUPFAM" id="SSF48371">
    <property type="entry name" value="ARM repeat"/>
    <property type="match status" value="1"/>
</dbReference>
<evidence type="ECO:0000256" key="1">
    <source>
        <dbReference type="ARBA" id="ARBA00023067"/>
    </source>
</evidence>
<feature type="non-terminal residue" evidence="2">
    <location>
        <position position="265"/>
    </location>
</feature>
<dbReference type="Gene3D" id="1.25.10.10">
    <property type="entry name" value="Leucine-rich Repeat Variant"/>
    <property type="match status" value="1"/>
</dbReference>
<reference evidence="2" key="1">
    <citation type="submission" date="2023-10" db="EMBL/GenBank/DDBJ databases">
        <authorList>
            <person name="Chen Y."/>
            <person name="Shah S."/>
            <person name="Dougan E. K."/>
            <person name="Thang M."/>
            <person name="Chan C."/>
        </authorList>
    </citation>
    <scope>NUCLEOTIDE SEQUENCE [LARGE SCALE GENOMIC DNA]</scope>
</reference>
<dbReference type="PANTHER" id="PTHR14222:SF1">
    <property type="entry name" value="CONDENSIN-2 COMPLEX SUBUNIT D3"/>
    <property type="match status" value="1"/>
</dbReference>
<dbReference type="InterPro" id="IPR026971">
    <property type="entry name" value="CND1/NCAPD3"/>
</dbReference>
<dbReference type="InterPro" id="IPR016024">
    <property type="entry name" value="ARM-type_fold"/>
</dbReference>
<keyword evidence="3" id="KW-1185">Reference proteome</keyword>